<sequence>MYKVNQMGHSAPKGTSLMYAKEGGGRTRAAPAGGARERAPSPRRDTRGQFRMSDLIARLTRGPGECAGSARNTPTNCGFRSRRARTRAPARVGLSTLSVVRTMSEMFLGGIFQLTSVSGRAVVAVAGFPQFRRSYRRMMRRGTVCCRFRCEE</sequence>
<keyword evidence="4" id="KW-1185">Reference proteome</keyword>
<evidence type="ECO:0000256" key="1">
    <source>
        <dbReference type="SAM" id="MobiDB-lite"/>
    </source>
</evidence>
<keyword evidence="2" id="KW-0812">Transmembrane</keyword>
<accession>A0A4C1T375</accession>
<dbReference type="AlphaFoldDB" id="A0A4C1T375"/>
<feature type="region of interest" description="Disordered" evidence="1">
    <location>
        <begin position="1"/>
        <end position="51"/>
    </location>
</feature>
<protein>
    <submittedName>
        <fullName evidence="3">Uncharacterized protein</fullName>
    </submittedName>
</protein>
<keyword evidence="2" id="KW-1133">Transmembrane helix</keyword>
<reference evidence="3 4" key="1">
    <citation type="journal article" date="2019" name="Commun. Biol.">
        <title>The bagworm genome reveals a unique fibroin gene that provides high tensile strength.</title>
        <authorList>
            <person name="Kono N."/>
            <person name="Nakamura H."/>
            <person name="Ohtoshi R."/>
            <person name="Tomita M."/>
            <person name="Numata K."/>
            <person name="Arakawa K."/>
        </authorList>
    </citation>
    <scope>NUCLEOTIDE SEQUENCE [LARGE SCALE GENOMIC DNA]</scope>
</reference>
<name>A0A4C1T375_EUMVA</name>
<gene>
    <name evidence="3" type="ORF">EVAR_7207_1</name>
</gene>
<dbReference type="Proteomes" id="UP000299102">
    <property type="component" value="Unassembled WGS sequence"/>
</dbReference>
<dbReference type="EMBL" id="BGZK01000032">
    <property type="protein sequence ID" value="GBP08594.1"/>
    <property type="molecule type" value="Genomic_DNA"/>
</dbReference>
<organism evidence="3 4">
    <name type="scientific">Eumeta variegata</name>
    <name type="common">Bagworm moth</name>
    <name type="synonym">Eumeta japonica</name>
    <dbReference type="NCBI Taxonomy" id="151549"/>
    <lineage>
        <taxon>Eukaryota</taxon>
        <taxon>Metazoa</taxon>
        <taxon>Ecdysozoa</taxon>
        <taxon>Arthropoda</taxon>
        <taxon>Hexapoda</taxon>
        <taxon>Insecta</taxon>
        <taxon>Pterygota</taxon>
        <taxon>Neoptera</taxon>
        <taxon>Endopterygota</taxon>
        <taxon>Lepidoptera</taxon>
        <taxon>Glossata</taxon>
        <taxon>Ditrysia</taxon>
        <taxon>Tineoidea</taxon>
        <taxon>Psychidae</taxon>
        <taxon>Oiketicinae</taxon>
        <taxon>Eumeta</taxon>
    </lineage>
</organism>
<comment type="caution">
    <text evidence="3">The sequence shown here is derived from an EMBL/GenBank/DDBJ whole genome shotgun (WGS) entry which is preliminary data.</text>
</comment>
<feature type="transmembrane region" description="Helical" evidence="2">
    <location>
        <begin position="106"/>
        <end position="131"/>
    </location>
</feature>
<evidence type="ECO:0000256" key="2">
    <source>
        <dbReference type="SAM" id="Phobius"/>
    </source>
</evidence>
<keyword evidence="2" id="KW-0472">Membrane</keyword>
<proteinExistence type="predicted"/>
<feature type="compositionally biased region" description="Basic and acidic residues" evidence="1">
    <location>
        <begin position="35"/>
        <end position="48"/>
    </location>
</feature>
<evidence type="ECO:0000313" key="3">
    <source>
        <dbReference type="EMBL" id="GBP08594.1"/>
    </source>
</evidence>
<evidence type="ECO:0000313" key="4">
    <source>
        <dbReference type="Proteomes" id="UP000299102"/>
    </source>
</evidence>